<accession>A0ABU5VQ45</accession>
<organism evidence="2 3">
    <name type="scientific">Bacteriovorax antarcticus</name>
    <dbReference type="NCBI Taxonomy" id="3088717"/>
    <lineage>
        <taxon>Bacteria</taxon>
        <taxon>Pseudomonadati</taxon>
        <taxon>Bdellovibrionota</taxon>
        <taxon>Bacteriovoracia</taxon>
        <taxon>Bacteriovoracales</taxon>
        <taxon>Bacteriovoracaceae</taxon>
        <taxon>Bacteriovorax</taxon>
    </lineage>
</organism>
<protein>
    <submittedName>
        <fullName evidence="2">Uncharacterized protein</fullName>
    </submittedName>
</protein>
<comment type="caution">
    <text evidence="2">The sequence shown here is derived from an EMBL/GenBank/DDBJ whole genome shotgun (WGS) entry which is preliminary data.</text>
</comment>
<proteinExistence type="predicted"/>
<dbReference type="Proteomes" id="UP001302274">
    <property type="component" value="Unassembled WGS sequence"/>
</dbReference>
<sequence>MKKILSLCIFAALFASNAFAGNTKVQCGDTNEAYVKMDLDEAFTNKYLNQEQLNQYSNEGYDYMIAGRNCGLDTWESNTRFQVLFLFEGKKAREVFDLGPFSQFDATFTLNIDLKQLQNDDLVLTGDKESFGSRKIKNADNSVSGTLDSKRGAGKVKMIISNDHSY</sequence>
<gene>
    <name evidence="2" type="ORF">SHI21_03055</name>
</gene>
<evidence type="ECO:0000313" key="3">
    <source>
        <dbReference type="Proteomes" id="UP001302274"/>
    </source>
</evidence>
<reference evidence="2 3" key="1">
    <citation type="submission" date="2023-11" db="EMBL/GenBank/DDBJ databases">
        <title>A Novel Polar Bacteriovorax (B. antarcticus) Isolated from the Biocrust in Antarctica.</title>
        <authorList>
            <person name="Mun W."/>
            <person name="Choi S.Y."/>
            <person name="Mitchell R.J."/>
        </authorList>
    </citation>
    <scope>NUCLEOTIDE SEQUENCE [LARGE SCALE GENOMIC DNA]</scope>
    <source>
        <strain evidence="2 3">PP10</strain>
    </source>
</reference>
<feature type="chain" id="PRO_5046119121" evidence="1">
    <location>
        <begin position="21"/>
        <end position="166"/>
    </location>
</feature>
<dbReference type="RefSeq" id="WP_323574647.1">
    <property type="nucleotide sequence ID" value="NZ_JAYGJQ010000001.1"/>
</dbReference>
<evidence type="ECO:0000313" key="2">
    <source>
        <dbReference type="EMBL" id="MEA9355159.1"/>
    </source>
</evidence>
<feature type="signal peptide" evidence="1">
    <location>
        <begin position="1"/>
        <end position="20"/>
    </location>
</feature>
<dbReference type="EMBL" id="JAYGJQ010000001">
    <property type="protein sequence ID" value="MEA9355159.1"/>
    <property type="molecule type" value="Genomic_DNA"/>
</dbReference>
<name>A0ABU5VQ45_9BACT</name>
<evidence type="ECO:0000256" key="1">
    <source>
        <dbReference type="SAM" id="SignalP"/>
    </source>
</evidence>
<keyword evidence="3" id="KW-1185">Reference proteome</keyword>
<keyword evidence="1" id="KW-0732">Signal</keyword>